<keyword evidence="2" id="KW-0378">Hydrolase</keyword>
<dbReference type="RefSeq" id="WP_344997967.1">
    <property type="nucleotide sequence ID" value="NZ_BAABFR010000056.1"/>
</dbReference>
<evidence type="ECO:0000256" key="1">
    <source>
        <dbReference type="ARBA" id="ARBA00022723"/>
    </source>
</evidence>
<dbReference type="Pfam" id="PF00149">
    <property type="entry name" value="Metallophos"/>
    <property type="match status" value="1"/>
</dbReference>
<keyword evidence="3" id="KW-1133">Transmembrane helix</keyword>
<feature type="transmembrane region" description="Helical" evidence="3">
    <location>
        <begin position="107"/>
        <end position="125"/>
    </location>
</feature>
<dbReference type="InterPro" id="IPR051158">
    <property type="entry name" value="Metallophosphoesterase_sf"/>
</dbReference>
<dbReference type="InterPro" id="IPR029052">
    <property type="entry name" value="Metallo-depent_PP-like"/>
</dbReference>
<keyword evidence="1" id="KW-0479">Metal-binding</keyword>
<dbReference type="Proteomes" id="UP001500635">
    <property type="component" value="Unassembled WGS sequence"/>
</dbReference>
<accession>A0ABP8JYJ4</accession>
<feature type="transmembrane region" description="Helical" evidence="3">
    <location>
        <begin position="36"/>
        <end position="57"/>
    </location>
</feature>
<feature type="transmembrane region" description="Helical" evidence="3">
    <location>
        <begin position="69"/>
        <end position="87"/>
    </location>
</feature>
<evidence type="ECO:0000256" key="3">
    <source>
        <dbReference type="SAM" id="Phobius"/>
    </source>
</evidence>
<evidence type="ECO:0000256" key="2">
    <source>
        <dbReference type="ARBA" id="ARBA00022801"/>
    </source>
</evidence>
<dbReference type="InterPro" id="IPR004843">
    <property type="entry name" value="Calcineurin-like_PHP"/>
</dbReference>
<name>A0ABP8JYJ4_9ACTN</name>
<evidence type="ECO:0000313" key="6">
    <source>
        <dbReference type="Proteomes" id="UP001500635"/>
    </source>
</evidence>
<protein>
    <submittedName>
        <fullName evidence="5">Metallophosphoesterase</fullName>
    </submittedName>
</protein>
<evidence type="ECO:0000313" key="5">
    <source>
        <dbReference type="EMBL" id="GAA4397595.1"/>
    </source>
</evidence>
<keyword evidence="3" id="KW-0472">Membrane</keyword>
<comment type="caution">
    <text evidence="5">The sequence shown here is derived from an EMBL/GenBank/DDBJ whole genome shotgun (WGS) entry which is preliminary data.</text>
</comment>
<dbReference type="SUPFAM" id="SSF56300">
    <property type="entry name" value="Metallo-dependent phosphatases"/>
    <property type="match status" value="1"/>
</dbReference>
<keyword evidence="6" id="KW-1185">Reference proteome</keyword>
<dbReference type="PANTHER" id="PTHR31302">
    <property type="entry name" value="TRANSMEMBRANE PROTEIN WITH METALLOPHOSPHOESTERASE DOMAIN-RELATED"/>
    <property type="match status" value="1"/>
</dbReference>
<dbReference type="CDD" id="cd07385">
    <property type="entry name" value="MPP_YkuE_C"/>
    <property type="match status" value="1"/>
</dbReference>
<organism evidence="5 6">
    <name type="scientific">Tsukamurella soli</name>
    <dbReference type="NCBI Taxonomy" id="644556"/>
    <lineage>
        <taxon>Bacteria</taxon>
        <taxon>Bacillati</taxon>
        <taxon>Actinomycetota</taxon>
        <taxon>Actinomycetes</taxon>
        <taxon>Mycobacteriales</taxon>
        <taxon>Tsukamurellaceae</taxon>
        <taxon>Tsukamurella</taxon>
    </lineage>
</organism>
<dbReference type="EMBL" id="BAABFR010000056">
    <property type="protein sequence ID" value="GAA4397595.1"/>
    <property type="molecule type" value="Genomic_DNA"/>
</dbReference>
<gene>
    <name evidence="5" type="ORF">GCM10023147_33080</name>
</gene>
<evidence type="ECO:0000259" key="4">
    <source>
        <dbReference type="Pfam" id="PF00149"/>
    </source>
</evidence>
<keyword evidence="3" id="KW-0812">Transmembrane</keyword>
<sequence>MRRHLFAVAAMVVTAVLFVVPWWTLLSGGTRWPAPVVIAGTAALAALFVTLPVAMVWGHGRRRADRAAVIGDALLGAVWVLFTWSLLGQLLRVVLFAAGVHDPVRSRIAAVVVLAVTVVLLGWGYREAMRVPRVRRVAVTIPALGRGLEGLRVVVVTDTHFGPLDRRRWSAAVTESVNALDADIVCHVGDIADGEVSLRQAQAAPLARMDARLARVYVTGNHEYFSEAQGWIDYVQGIGWDALHNRHIVVERGGDRLVVAGVDDATAGSSRASGHGADLDAALAGADPSLPVLLLAHQPKQVTQAVAAAVDLQISGHTHGGQIWPFNLLVRLEQPVVHGLSRHGIGTQLYTSRGTGFWGPPFRVFAPSEITVLTLHRTLA</sequence>
<feature type="domain" description="Calcineurin-like phosphoesterase" evidence="4">
    <location>
        <begin position="151"/>
        <end position="320"/>
    </location>
</feature>
<feature type="transmembrane region" description="Helical" evidence="3">
    <location>
        <begin position="5"/>
        <end position="24"/>
    </location>
</feature>
<proteinExistence type="predicted"/>
<reference evidence="6" key="1">
    <citation type="journal article" date="2019" name="Int. J. Syst. Evol. Microbiol.">
        <title>The Global Catalogue of Microorganisms (GCM) 10K type strain sequencing project: providing services to taxonomists for standard genome sequencing and annotation.</title>
        <authorList>
            <consortium name="The Broad Institute Genomics Platform"/>
            <consortium name="The Broad Institute Genome Sequencing Center for Infectious Disease"/>
            <person name="Wu L."/>
            <person name="Ma J."/>
        </authorList>
    </citation>
    <scope>NUCLEOTIDE SEQUENCE [LARGE SCALE GENOMIC DNA]</scope>
    <source>
        <strain evidence="6">JCM 17688</strain>
    </source>
</reference>
<dbReference type="PANTHER" id="PTHR31302:SF31">
    <property type="entry name" value="PHOSPHODIESTERASE YAEI"/>
    <property type="match status" value="1"/>
</dbReference>
<dbReference type="Gene3D" id="3.60.21.10">
    <property type="match status" value="1"/>
</dbReference>